<keyword evidence="1" id="KW-0175">Coiled coil</keyword>
<protein>
    <submittedName>
        <fullName evidence="3">Pathogenicity island protein</fullName>
    </submittedName>
</protein>
<keyword evidence="4" id="KW-1185">Reference proteome</keyword>
<sequence length="186" mass="21986">MKNNEAIQKAIQYVLDYEQSIKALSRELGEQEEALQQLKNKYKDFVINNEIEKSEELQEDLQQLEDEIQRKSRRFAVMIDTLPEVIQVQSKQVAKHAQLLELEYQEKYEEEANNLLNIRNEYREAKSKVLDLRAQYDNSINYADRQINRLADEYNVQKQMIHNGKSAGNTPFYHELYTPTGEDIKV</sequence>
<reference evidence="2 4" key="2">
    <citation type="submission" date="2016-09" db="EMBL/GenBank/DDBJ databases">
        <authorList>
            <consortium name="Pathogen Informatics"/>
            <person name="Sun Q."/>
            <person name="Inoue M."/>
        </authorList>
    </citation>
    <scope>NUCLEOTIDE SEQUENCE [LARGE SCALE GENOMIC DNA]</scope>
    <source>
        <strain evidence="2 4">82C</strain>
    </source>
</reference>
<dbReference type="Gene3D" id="3.40.720.10">
    <property type="entry name" value="Alkaline Phosphatase, subunit A"/>
    <property type="match status" value="1"/>
</dbReference>
<evidence type="ECO:0000313" key="3">
    <source>
        <dbReference type="EMBL" id="SCT34915.1"/>
    </source>
</evidence>
<evidence type="ECO:0000313" key="5">
    <source>
        <dbReference type="Proteomes" id="UP000095768"/>
    </source>
</evidence>
<dbReference type="EMBL" id="FMPG01000013">
    <property type="protein sequence ID" value="SCT34915.1"/>
    <property type="molecule type" value="Genomic_DNA"/>
</dbReference>
<organism evidence="3 5">
    <name type="scientific">Staphylococcus caeli</name>
    <dbReference type="NCBI Taxonomy" id="2201815"/>
    <lineage>
        <taxon>Bacteria</taxon>
        <taxon>Bacillati</taxon>
        <taxon>Bacillota</taxon>
        <taxon>Bacilli</taxon>
        <taxon>Bacillales</taxon>
        <taxon>Staphylococcaceae</taxon>
        <taxon>Staphylococcus</taxon>
    </lineage>
</organism>
<dbReference type="Proteomes" id="UP000095412">
    <property type="component" value="Unassembled WGS sequence"/>
</dbReference>
<dbReference type="InterPro" id="IPR017850">
    <property type="entry name" value="Alkaline_phosphatase_core_sf"/>
</dbReference>
<dbReference type="AlphaFoldDB" id="A0A1D4QIH8"/>
<evidence type="ECO:0000256" key="1">
    <source>
        <dbReference type="SAM" id="Coils"/>
    </source>
</evidence>
<dbReference type="GeneID" id="78333635"/>
<accession>A0A1D4QIH8</accession>
<dbReference type="EMBL" id="FMPI01000017">
    <property type="protein sequence ID" value="SCT26982.1"/>
    <property type="molecule type" value="Genomic_DNA"/>
</dbReference>
<feature type="coiled-coil region" evidence="1">
    <location>
        <begin position="14"/>
        <end position="135"/>
    </location>
</feature>
<dbReference type="Proteomes" id="UP000095768">
    <property type="component" value="Unassembled WGS sequence"/>
</dbReference>
<reference evidence="3 5" key="1">
    <citation type="submission" date="2016-09" db="EMBL/GenBank/DDBJ databases">
        <authorList>
            <consortium name="Pathogen Informatics"/>
        </authorList>
    </citation>
    <scope>NUCLEOTIDE SEQUENCE [LARGE SCALE GENOMIC DNA]</scope>
    <source>
        <strain evidence="3 5">82B</strain>
    </source>
</reference>
<evidence type="ECO:0000313" key="2">
    <source>
        <dbReference type="EMBL" id="SCT26982.1"/>
    </source>
</evidence>
<name>A0A1D4QIH8_9STAP</name>
<proteinExistence type="predicted"/>
<evidence type="ECO:0000313" key="4">
    <source>
        <dbReference type="Proteomes" id="UP000095412"/>
    </source>
</evidence>
<dbReference type="RefSeq" id="WP_069996220.1">
    <property type="nucleotide sequence ID" value="NZ_FMPG01000013.1"/>
</dbReference>
<gene>
    <name evidence="3" type="ORF">SAMEA2297795_02316</name>
    <name evidence="2" type="ORF">SAMEA2297796_02051</name>
</gene>